<dbReference type="STRING" id="10020.ENSDORP00000008383"/>
<keyword evidence="8" id="KW-0395">Inflammatory response</keyword>
<accession>A0A1S3FDG8</accession>
<dbReference type="GO" id="GO:0005615">
    <property type="term" value="C:extracellular space"/>
    <property type="evidence" value="ECO:0007669"/>
    <property type="project" value="UniProtKB-KW"/>
</dbReference>
<dbReference type="GO" id="GO:0006954">
    <property type="term" value="P:inflammatory response"/>
    <property type="evidence" value="ECO:0007669"/>
    <property type="project" value="UniProtKB-KW"/>
</dbReference>
<evidence type="ECO:0000256" key="8">
    <source>
        <dbReference type="ARBA" id="ARBA00023198"/>
    </source>
</evidence>
<feature type="signal peptide" evidence="9">
    <location>
        <begin position="1"/>
        <end position="22"/>
    </location>
</feature>
<dbReference type="GO" id="GO:0080090">
    <property type="term" value="P:regulation of primary metabolic process"/>
    <property type="evidence" value="ECO:0007669"/>
    <property type="project" value="UniProtKB-ARBA"/>
</dbReference>
<dbReference type="FunCoup" id="A0A1S3FDG8">
    <property type="interactions" value="323"/>
</dbReference>
<dbReference type="GO" id="GO:0010557">
    <property type="term" value="P:positive regulation of macromolecule biosynthetic process"/>
    <property type="evidence" value="ECO:0007669"/>
    <property type="project" value="UniProtKB-ARBA"/>
</dbReference>
<comment type="subcellular location">
    <subcellularLocation>
        <location evidence="1">Secreted</location>
    </subcellularLocation>
</comment>
<proteinExistence type="inferred from homology"/>
<dbReference type="PRINTS" id="PR01932">
    <property type="entry name" value="INTRLEUKIN17"/>
</dbReference>
<organism evidence="10 11">
    <name type="scientific">Dipodomys ordii</name>
    <name type="common">Ord's kangaroo rat</name>
    <dbReference type="NCBI Taxonomy" id="10020"/>
    <lineage>
        <taxon>Eukaryota</taxon>
        <taxon>Metazoa</taxon>
        <taxon>Chordata</taxon>
        <taxon>Craniata</taxon>
        <taxon>Vertebrata</taxon>
        <taxon>Euteleostomi</taxon>
        <taxon>Mammalia</taxon>
        <taxon>Eutheria</taxon>
        <taxon>Euarchontoglires</taxon>
        <taxon>Glires</taxon>
        <taxon>Rodentia</taxon>
        <taxon>Castorimorpha</taxon>
        <taxon>Heteromyidae</taxon>
        <taxon>Dipodomyinae</taxon>
        <taxon>Dipodomys</taxon>
    </lineage>
</organism>
<keyword evidence="3" id="KW-0202">Cytokine</keyword>
<gene>
    <name evidence="11" type="primary">Il17a</name>
</gene>
<dbReference type="CTD" id="3605"/>
<evidence type="ECO:0000313" key="10">
    <source>
        <dbReference type="Proteomes" id="UP000081671"/>
    </source>
</evidence>
<dbReference type="InterPro" id="IPR020440">
    <property type="entry name" value="IL-17_chr"/>
</dbReference>
<dbReference type="KEGG" id="dord:105987716"/>
<reference evidence="11" key="1">
    <citation type="submission" date="2025-08" db="UniProtKB">
        <authorList>
            <consortium name="RefSeq"/>
        </authorList>
    </citation>
    <scope>IDENTIFICATION</scope>
    <source>
        <tissue evidence="11">Kidney</tissue>
    </source>
</reference>
<comment type="similarity">
    <text evidence="2">Belongs to the IL-17 family.</text>
</comment>
<protein>
    <submittedName>
        <fullName evidence="11">Interleukin-17A</fullName>
    </submittedName>
</protein>
<dbReference type="InterPro" id="IPR029034">
    <property type="entry name" value="Cystine-knot_cytokine"/>
</dbReference>
<feature type="chain" id="PRO_5010349724" evidence="9">
    <location>
        <begin position="23"/>
        <end position="155"/>
    </location>
</feature>
<evidence type="ECO:0000256" key="2">
    <source>
        <dbReference type="ARBA" id="ARBA00007236"/>
    </source>
</evidence>
<evidence type="ECO:0000256" key="5">
    <source>
        <dbReference type="ARBA" id="ARBA00022729"/>
    </source>
</evidence>
<dbReference type="Proteomes" id="UP000081671">
    <property type="component" value="Unplaced"/>
</dbReference>
<dbReference type="OrthoDB" id="6093351at2759"/>
<dbReference type="InterPro" id="IPR010345">
    <property type="entry name" value="IL-17_fam"/>
</dbReference>
<dbReference type="Pfam" id="PF06083">
    <property type="entry name" value="IL17"/>
    <property type="match status" value="1"/>
</dbReference>
<evidence type="ECO:0000256" key="6">
    <source>
        <dbReference type="ARBA" id="ARBA00023157"/>
    </source>
</evidence>
<keyword evidence="7" id="KW-0325">Glycoprotein</keyword>
<evidence type="ECO:0000256" key="4">
    <source>
        <dbReference type="ARBA" id="ARBA00022525"/>
    </source>
</evidence>
<sequence length="155" mass="17260">MSPRMLSVPLLLLLGLGVFVEARTIVPQKPGCASPEVVNFLQEVKVNLSLPISLSPRVNSRKAADYATRSTSPWDLRRREDPERYPAVIWEAECRHLGCVNAQGEVDHGMNSVPIQQEVLVLRREPQHCPPSFRLEKMLVAVGCTCVSPVVRHVS</sequence>
<evidence type="ECO:0000256" key="3">
    <source>
        <dbReference type="ARBA" id="ARBA00022514"/>
    </source>
</evidence>
<keyword evidence="6" id="KW-1015">Disulfide bond</keyword>
<evidence type="ECO:0000256" key="7">
    <source>
        <dbReference type="ARBA" id="ARBA00023180"/>
    </source>
</evidence>
<keyword evidence="10" id="KW-1185">Reference proteome</keyword>
<evidence type="ECO:0000256" key="1">
    <source>
        <dbReference type="ARBA" id="ARBA00004613"/>
    </source>
</evidence>
<evidence type="ECO:0000256" key="9">
    <source>
        <dbReference type="SAM" id="SignalP"/>
    </source>
</evidence>
<dbReference type="RefSeq" id="XP_012874526.1">
    <property type="nucleotide sequence ID" value="XM_013019072.1"/>
</dbReference>
<dbReference type="SUPFAM" id="SSF57501">
    <property type="entry name" value="Cystine-knot cytokines"/>
    <property type="match status" value="1"/>
</dbReference>
<evidence type="ECO:0000313" key="11">
    <source>
        <dbReference type="RefSeq" id="XP_012874526.1"/>
    </source>
</evidence>
<keyword evidence="4" id="KW-0964">Secreted</keyword>
<name>A0A1S3FDG8_DIPOR</name>
<dbReference type="GO" id="GO:0005125">
    <property type="term" value="F:cytokine activity"/>
    <property type="evidence" value="ECO:0007669"/>
    <property type="project" value="UniProtKB-KW"/>
</dbReference>
<dbReference type="FunFam" id="2.10.90.10:FF:000038">
    <property type="entry name" value="Interleukin-17A"/>
    <property type="match status" value="1"/>
</dbReference>
<keyword evidence="5 9" id="KW-0732">Signal</keyword>
<dbReference type="InParanoid" id="A0A1S3FDG8"/>
<dbReference type="GO" id="GO:0010468">
    <property type="term" value="P:regulation of gene expression"/>
    <property type="evidence" value="ECO:0007669"/>
    <property type="project" value="UniProtKB-ARBA"/>
</dbReference>
<dbReference type="AlphaFoldDB" id="A0A1S3FDG8"/>
<dbReference type="Gene3D" id="2.10.90.10">
    <property type="entry name" value="Cystine-knot cytokines"/>
    <property type="match status" value="1"/>
</dbReference>
<dbReference type="GeneID" id="105987716"/>